<dbReference type="FunFam" id="3.90.550.10:FF:000033">
    <property type="entry name" value="Exostosin-like glycosyltransferase 3"/>
    <property type="match status" value="1"/>
</dbReference>
<organism evidence="23 24">
    <name type="scientific">Elysia crispata</name>
    <name type="common">lettuce slug</name>
    <dbReference type="NCBI Taxonomy" id="231223"/>
    <lineage>
        <taxon>Eukaryota</taxon>
        <taxon>Metazoa</taxon>
        <taxon>Spiralia</taxon>
        <taxon>Lophotrochozoa</taxon>
        <taxon>Mollusca</taxon>
        <taxon>Gastropoda</taxon>
        <taxon>Heterobranchia</taxon>
        <taxon>Euthyneura</taxon>
        <taxon>Panpulmonata</taxon>
        <taxon>Sacoglossa</taxon>
        <taxon>Placobranchoidea</taxon>
        <taxon>Plakobranchidae</taxon>
        <taxon>Elysia</taxon>
    </lineage>
</organism>
<dbReference type="InterPro" id="IPR040911">
    <property type="entry name" value="Exostosin_GT47"/>
</dbReference>
<keyword evidence="11" id="KW-0735">Signal-anchor</keyword>
<keyword evidence="24" id="KW-1185">Reference proteome</keyword>
<comment type="caution">
    <text evidence="23">The sequence shown here is derived from an EMBL/GenBank/DDBJ whole genome shotgun (WGS) entry which is preliminary data.</text>
</comment>
<evidence type="ECO:0000256" key="16">
    <source>
        <dbReference type="ARBA" id="ARBA00023180"/>
    </source>
</evidence>
<feature type="domain" description="Exostosin GT47" evidence="21">
    <location>
        <begin position="265"/>
        <end position="432"/>
    </location>
</feature>
<dbReference type="InterPro" id="IPR015338">
    <property type="entry name" value="GT64_dom"/>
</dbReference>
<evidence type="ECO:0000259" key="22">
    <source>
        <dbReference type="Pfam" id="PF09258"/>
    </source>
</evidence>
<evidence type="ECO:0000256" key="1">
    <source>
        <dbReference type="ARBA" id="ARBA00001936"/>
    </source>
</evidence>
<feature type="coiled-coil region" evidence="20">
    <location>
        <begin position="109"/>
        <end position="178"/>
    </location>
</feature>
<evidence type="ECO:0000256" key="10">
    <source>
        <dbReference type="ARBA" id="ARBA00022824"/>
    </source>
</evidence>
<feature type="domain" description="Glycosyl transferase 64" evidence="22">
    <location>
        <begin position="763"/>
        <end position="1004"/>
    </location>
</feature>
<evidence type="ECO:0000256" key="4">
    <source>
        <dbReference type="ARBA" id="ARBA00005093"/>
    </source>
</evidence>
<dbReference type="Pfam" id="PF03016">
    <property type="entry name" value="Exostosin_GT47"/>
    <property type="match status" value="1"/>
</dbReference>
<evidence type="ECO:0000256" key="20">
    <source>
        <dbReference type="SAM" id="Coils"/>
    </source>
</evidence>
<dbReference type="InterPro" id="IPR029044">
    <property type="entry name" value="Nucleotide-diphossugar_trans"/>
</dbReference>
<evidence type="ECO:0000313" key="24">
    <source>
        <dbReference type="Proteomes" id="UP001283361"/>
    </source>
</evidence>
<dbReference type="InterPro" id="IPR004263">
    <property type="entry name" value="Exostosin"/>
</dbReference>
<gene>
    <name evidence="23" type="ORF">RRG08_010699</name>
</gene>
<proteinExistence type="inferred from homology"/>
<evidence type="ECO:0000256" key="6">
    <source>
        <dbReference type="ARBA" id="ARBA00022676"/>
    </source>
</evidence>
<keyword evidence="9" id="KW-0479">Metal-binding</keyword>
<evidence type="ECO:0000256" key="8">
    <source>
        <dbReference type="ARBA" id="ARBA00022692"/>
    </source>
</evidence>
<evidence type="ECO:0000256" key="18">
    <source>
        <dbReference type="ARBA" id="ARBA00050948"/>
    </source>
</evidence>
<comment type="subcellular location">
    <subcellularLocation>
        <location evidence="3">Endoplasmic reticulum membrane</location>
        <topology evidence="3">Single-pass type II membrane protein</topology>
    </subcellularLocation>
    <subcellularLocation>
        <location evidence="2">Golgi apparatus</location>
    </subcellularLocation>
</comment>
<evidence type="ECO:0000256" key="9">
    <source>
        <dbReference type="ARBA" id="ARBA00022723"/>
    </source>
</evidence>
<comment type="pathway">
    <text evidence="4">Glycan metabolism; heparan sulfate biosynthesis.</text>
</comment>
<dbReference type="GO" id="GO:0005789">
    <property type="term" value="C:endoplasmic reticulum membrane"/>
    <property type="evidence" value="ECO:0007669"/>
    <property type="project" value="UniProtKB-SubCell"/>
</dbReference>
<keyword evidence="17" id="KW-0464">Manganese</keyword>
<keyword evidence="7" id="KW-0808">Transferase</keyword>
<comment type="cofactor">
    <cofactor evidence="1">
        <name>Mn(2+)</name>
        <dbReference type="ChEBI" id="CHEBI:29035"/>
    </cofactor>
</comment>
<evidence type="ECO:0000256" key="19">
    <source>
        <dbReference type="ARBA" id="ARBA00066812"/>
    </source>
</evidence>
<evidence type="ECO:0000313" key="23">
    <source>
        <dbReference type="EMBL" id="KAK3759086.1"/>
    </source>
</evidence>
<dbReference type="SUPFAM" id="SSF53448">
    <property type="entry name" value="Nucleotide-diphospho-sugar transferases"/>
    <property type="match status" value="1"/>
</dbReference>
<keyword evidence="20" id="KW-0175">Coiled coil</keyword>
<evidence type="ECO:0000256" key="12">
    <source>
        <dbReference type="ARBA" id="ARBA00022989"/>
    </source>
</evidence>
<keyword evidence="6" id="KW-0328">Glycosyltransferase</keyword>
<reference evidence="23" key="1">
    <citation type="journal article" date="2023" name="G3 (Bethesda)">
        <title>A reference genome for the long-term kleptoplast-retaining sea slug Elysia crispata morphotype clarki.</title>
        <authorList>
            <person name="Eastman K.E."/>
            <person name="Pendleton A.L."/>
            <person name="Shaikh M.A."/>
            <person name="Suttiyut T."/>
            <person name="Ogas R."/>
            <person name="Tomko P."/>
            <person name="Gavelis G."/>
            <person name="Widhalm J.R."/>
            <person name="Wisecaver J.H."/>
        </authorList>
    </citation>
    <scope>NUCLEOTIDE SEQUENCE</scope>
    <source>
        <strain evidence="23">ECLA1</strain>
    </source>
</reference>
<dbReference type="PANTHER" id="PTHR48261:SF4">
    <property type="entry name" value="EXOSTOSIN LIKE GLYCOSYLTRANSFERASE 3"/>
    <property type="match status" value="1"/>
</dbReference>
<dbReference type="GO" id="GO:0015012">
    <property type="term" value="P:heparan sulfate proteoglycan biosynthetic process"/>
    <property type="evidence" value="ECO:0007669"/>
    <property type="project" value="UniProtKB-ARBA"/>
</dbReference>
<dbReference type="Proteomes" id="UP001283361">
    <property type="component" value="Unassembled WGS sequence"/>
</dbReference>
<dbReference type="GO" id="GO:0005794">
    <property type="term" value="C:Golgi apparatus"/>
    <property type="evidence" value="ECO:0007669"/>
    <property type="project" value="UniProtKB-SubCell"/>
</dbReference>
<comment type="catalytic activity">
    <reaction evidence="18">
        <text>3-O-(beta-D-GlcA-(1-&gt;3)-beta-D-Gal-(1-&gt;3)-beta-D-Gal-(1-&gt;4)-beta-D-Xyl)-L-seryl-[protein] + UDP-N-acetyl-alpha-D-glucosamine = 3-O-(alpha-D-GlcNAc-(1-&gt;4)-beta-D-GlcA-(1-&gt;3)-beta-D-Gal-(1-&gt;3)-beta-D-Gal-(1-&gt;4)-beta-D-Xyl)-L-seryl-[protein] + UDP + H(+)</text>
        <dbReference type="Rhea" id="RHEA:16221"/>
        <dbReference type="Rhea" id="RHEA-COMP:12573"/>
        <dbReference type="Rhea" id="RHEA-COMP:12574"/>
        <dbReference type="ChEBI" id="CHEBI:15378"/>
        <dbReference type="ChEBI" id="CHEBI:57705"/>
        <dbReference type="ChEBI" id="CHEBI:58223"/>
        <dbReference type="ChEBI" id="CHEBI:132093"/>
        <dbReference type="ChEBI" id="CHEBI:132104"/>
        <dbReference type="EC" id="2.4.1.223"/>
    </reaction>
</comment>
<dbReference type="EC" id="2.4.1.223" evidence="19"/>
<comment type="similarity">
    <text evidence="5">Belongs to the glycosyltransferase 47 family.</text>
</comment>
<dbReference type="Gene3D" id="3.90.550.10">
    <property type="entry name" value="Spore Coat Polysaccharide Biosynthesis Protein SpsA, Chain A"/>
    <property type="match status" value="1"/>
</dbReference>
<sequence length="1019" mass="115720">MPLLSKLVSFSANTVVMIAAAMKKLSKKISRPHVSPAFKFVLALLVVAVLLSLMGHHYLSNMAAADSLASRDLNRMVPDGHNRILGPNNYPFPDRQHYYTDPEGGRPQLKAYQKEIEELRQIKASVSNELRDLESKRLHLQTTIQQYTTSIDELKVQHSALTREISQLKLTLDQLRFERDESQSYIPNIRAPVQIIKDSDPVLDGDRILSEEAHERFSPATCSMETCFDFSRCSLVSGFPVYFYDPVVHPLSTAVLSESVLGTVRSFFDGSVYRTREPEDACVFVVLLGGGSSGQPDSLLSHKMEKFLYDLPYWGGDGRNHVLLYLSKTESFDPLAGVNTGRALVAQTTFIDTAFRDGFDVVIPPNIGSVSGEDIWRDLPPLSPIRRKLLLSFWGQIVLPPQIPPDNIQSKTNDKMSEQDTYVSNKHRRHRKPLAILRNSHISPDISHQQKKSPFYFLERAIVSSIEAFSNSVQGEILVDTSCNGERFSNSFRNVSLPRKESLEEFTVSDWALCGTEQARAAFLFHSTFSLVLAPLNTTIDSTLAFQTRVLEALRHGSIPLVVGSSHRAKRLLPFAESMHWESAAVALPVPRITEVPFYLQSYPDEDIAALRLQGREFYQKFLGSTNSILETLLAVLRQRLDIPAYPVTEEPSPSAFPANFTPLAYEGPDIEPDTDEVLGPIEAPFASETFRHNFSVGLMSDMFNKFGDPFHLYPHTPFQPVLPSESKFLGSNYGFRPVNRGAGGDGISFSQALGGNFQREQFTIVMLTYQREVVLMQALQRFKGLPFLNKVVVVWNSELPPSPELKWPYIGVPIKVVKTKRNSLNNRFLPYADIETEAILSIDDDAHLRHDEIVFGFRVWREERTRVVGFPGRYHAWNLPEQSWNYNSNYSCELSMVLTGAAFFHKYYAFLYSYVMPPAIREKVDEYLNCEDIAMNFLVSHITRKPPVKVTSRWTFRCPGCPTTLFNDPTHFEERHKCINFFSQVYGYTPLLYTQYRVDSVLFKTRIPHDKTKCFKYI</sequence>
<dbReference type="AlphaFoldDB" id="A0AAE0YYZ4"/>
<keyword evidence="13" id="KW-0333">Golgi apparatus</keyword>
<name>A0AAE0YYZ4_9GAST</name>
<keyword evidence="12" id="KW-1133">Transmembrane helix</keyword>
<evidence type="ECO:0000256" key="5">
    <source>
        <dbReference type="ARBA" id="ARBA00010271"/>
    </source>
</evidence>
<protein>
    <recommendedName>
        <fullName evidence="19">glucuronosyl-galactosyl-proteoglycan 4-alpha-N-acetylglucosaminyltransferase</fullName>
        <ecNumber evidence="19">2.4.1.223</ecNumber>
    </recommendedName>
</protein>
<evidence type="ECO:0000256" key="3">
    <source>
        <dbReference type="ARBA" id="ARBA00004648"/>
    </source>
</evidence>
<evidence type="ECO:0000256" key="13">
    <source>
        <dbReference type="ARBA" id="ARBA00023034"/>
    </source>
</evidence>
<dbReference type="Pfam" id="PF09258">
    <property type="entry name" value="Glyco_transf_64"/>
    <property type="match status" value="1"/>
</dbReference>
<dbReference type="EMBL" id="JAWDGP010005167">
    <property type="protein sequence ID" value="KAK3759086.1"/>
    <property type="molecule type" value="Genomic_DNA"/>
</dbReference>
<keyword evidence="16" id="KW-0325">Glycoprotein</keyword>
<evidence type="ECO:0000256" key="17">
    <source>
        <dbReference type="ARBA" id="ARBA00023211"/>
    </source>
</evidence>
<evidence type="ECO:0000256" key="15">
    <source>
        <dbReference type="ARBA" id="ARBA00023157"/>
    </source>
</evidence>
<evidence type="ECO:0000259" key="21">
    <source>
        <dbReference type="Pfam" id="PF03016"/>
    </source>
</evidence>
<keyword evidence="14" id="KW-0472">Membrane</keyword>
<evidence type="ECO:0000256" key="14">
    <source>
        <dbReference type="ARBA" id="ARBA00023136"/>
    </source>
</evidence>
<dbReference type="GO" id="GO:0001888">
    <property type="term" value="F:glucuronyl-galactosyl-proteoglycan 4-alpha-N-acetylglucosaminyltransferase activity"/>
    <property type="evidence" value="ECO:0007669"/>
    <property type="project" value="UniProtKB-EC"/>
</dbReference>
<keyword evidence="10" id="KW-0256">Endoplasmic reticulum</keyword>
<dbReference type="PANTHER" id="PTHR48261">
    <property type="entry name" value="ACETYLGLUCOSAMINYLTRANSFERASE"/>
    <property type="match status" value="1"/>
</dbReference>
<evidence type="ECO:0000256" key="11">
    <source>
        <dbReference type="ARBA" id="ARBA00022968"/>
    </source>
</evidence>
<evidence type="ECO:0000256" key="7">
    <source>
        <dbReference type="ARBA" id="ARBA00022679"/>
    </source>
</evidence>
<keyword evidence="15" id="KW-1015">Disulfide bond</keyword>
<dbReference type="GO" id="GO:0046872">
    <property type="term" value="F:metal ion binding"/>
    <property type="evidence" value="ECO:0007669"/>
    <property type="project" value="UniProtKB-KW"/>
</dbReference>
<accession>A0AAE0YYZ4</accession>
<keyword evidence="8" id="KW-0812">Transmembrane</keyword>
<evidence type="ECO:0000256" key="2">
    <source>
        <dbReference type="ARBA" id="ARBA00004555"/>
    </source>
</evidence>